<reference evidence="2 3" key="1">
    <citation type="submission" date="2016-10" db="EMBL/GenBank/DDBJ databases">
        <authorList>
            <person name="de Groot N.N."/>
        </authorList>
    </citation>
    <scope>NUCLEOTIDE SEQUENCE [LARGE SCALE GENOMIC DNA]</scope>
    <source>
        <strain evidence="2 3">Vu-144</strain>
    </source>
</reference>
<evidence type="ECO:0000313" key="3">
    <source>
        <dbReference type="Proteomes" id="UP000199041"/>
    </source>
</evidence>
<dbReference type="PANTHER" id="PTHR34219:SF3">
    <property type="entry name" value="BLL7967 PROTEIN"/>
    <property type="match status" value="1"/>
</dbReference>
<dbReference type="RefSeq" id="WP_091395704.1">
    <property type="nucleotide sequence ID" value="NZ_FNQY01000006.1"/>
</dbReference>
<dbReference type="Pfam" id="PF03929">
    <property type="entry name" value="PepSY_TM"/>
    <property type="match status" value="1"/>
</dbReference>
<keyword evidence="1" id="KW-0812">Transmembrane</keyword>
<dbReference type="PANTHER" id="PTHR34219">
    <property type="entry name" value="IRON-REGULATED INNER MEMBRANE PROTEIN-RELATED"/>
    <property type="match status" value="1"/>
</dbReference>
<organism evidence="2 3">
    <name type="scientific">Arachidicoccus rhizosphaerae</name>
    <dbReference type="NCBI Taxonomy" id="551991"/>
    <lineage>
        <taxon>Bacteria</taxon>
        <taxon>Pseudomonadati</taxon>
        <taxon>Bacteroidota</taxon>
        <taxon>Chitinophagia</taxon>
        <taxon>Chitinophagales</taxon>
        <taxon>Chitinophagaceae</taxon>
        <taxon>Arachidicoccus</taxon>
    </lineage>
</organism>
<evidence type="ECO:0000313" key="2">
    <source>
        <dbReference type="EMBL" id="SEA02797.1"/>
    </source>
</evidence>
<dbReference type="InterPro" id="IPR005625">
    <property type="entry name" value="PepSY-ass_TM"/>
</dbReference>
<dbReference type="OrthoDB" id="111691at2"/>
<dbReference type="AlphaFoldDB" id="A0A1H3XTI6"/>
<feature type="transmembrane region" description="Helical" evidence="1">
    <location>
        <begin position="209"/>
        <end position="232"/>
    </location>
</feature>
<gene>
    <name evidence="2" type="ORF">SAMN05192529_106120</name>
</gene>
<dbReference type="EMBL" id="FNQY01000006">
    <property type="protein sequence ID" value="SEA02797.1"/>
    <property type="molecule type" value="Genomic_DNA"/>
</dbReference>
<dbReference type="STRING" id="551991.SAMN05192529_106120"/>
<feature type="transmembrane region" description="Helical" evidence="1">
    <location>
        <begin position="355"/>
        <end position="376"/>
    </location>
</feature>
<keyword evidence="1" id="KW-1133">Transmembrane helix</keyword>
<feature type="transmembrane region" description="Helical" evidence="1">
    <location>
        <begin position="12"/>
        <end position="37"/>
    </location>
</feature>
<sequence length="392" mass="45730">MDKKIRKRIFQLHKWLGLIAGLIIFVICMSGLVYSFYEPLKLRIYPERFLLQSTHSNEHPLPLSQLMDSARTVLDPGQQITRVDLYPAKGRSWVFRAQSIDRQQLGFSRYYKYYWRIYLDPFTGKVIYKENAKTEFFQVILDLHRNLLLGDTYGRPVIGTAVTTFILLLISGLFLWFPKKLQKKQLKASLWPFRKVHWKRRLYDIHNVLGIYSLLLGLIMCITGFVFAFPAFKSSYTSILNSLGHNRPSETPIHQKLIPQPYTIPLDNALAFCLASHPQADMMSIRISQIQQHRLNIQVRLNKGRTGHFKWYYFNNQGTAVTSVTSSENLKTGDRIAAMNYDIHTGVIWGNWSKIIQWIGIIFLASLPVTGVWLWINKFVKTKKRKKVELMQ</sequence>
<dbReference type="Proteomes" id="UP000199041">
    <property type="component" value="Unassembled WGS sequence"/>
</dbReference>
<feature type="transmembrane region" description="Helical" evidence="1">
    <location>
        <begin position="157"/>
        <end position="177"/>
    </location>
</feature>
<evidence type="ECO:0000256" key="1">
    <source>
        <dbReference type="SAM" id="Phobius"/>
    </source>
</evidence>
<name>A0A1H3XTI6_9BACT</name>
<proteinExistence type="predicted"/>
<accession>A0A1H3XTI6</accession>
<keyword evidence="3" id="KW-1185">Reference proteome</keyword>
<keyword evidence="1" id="KW-0472">Membrane</keyword>
<protein>
    <submittedName>
        <fullName evidence="2">Uncharacterized iron-regulated membrane protein</fullName>
    </submittedName>
</protein>